<evidence type="ECO:0000256" key="2">
    <source>
        <dbReference type="ARBA" id="ARBA00022617"/>
    </source>
</evidence>
<dbReference type="AlphaFoldDB" id="A0AAW1PSU6"/>
<sequence length="471" mass="49854">MLGAHGASFINSCRVKYGDTFTLRLAGRSMTFLCAPSAICTFFTAPADVIAFRPAVELFTQRVFGLPSAQFFPQHYAILTSLRELLVPSELAHHAACLLGCMKADVQQHWPSAGKIELMAAIKRMLFGAAVTAIFGRPFLEAHGQQRLQDAFFAFEGGFELAASPVPHFLQPGFCRARRTLLDAFRASLKAGHFAHTVAGKLMERIDLPASILPNMLLAVFWASLANTIPAAFWSLAFLLLPENAHHLSEVLALLPGETSPPHSHSSDPAAAVDAALIQVACDRSSKLARCVAEATRLRAPGIDVRMAVSDILLPGHQPEQAGPSDPAATSARKPTNPAGCLDLTTSSSTGVSGGGPFHSPADQTNSPTSSRPSGPSDPSQVPTDPNPTGSSASERQLLVRKGQVLAVSPYEAHHDERMFGPHATAFDPERAGLQLGGGGVAGVGGLAGLVFGGGRYRCPGRYLAEMEVQQ</sequence>
<dbReference type="Gene3D" id="1.10.630.10">
    <property type="entry name" value="Cytochrome P450"/>
    <property type="match status" value="1"/>
</dbReference>
<dbReference type="GO" id="GO:0004497">
    <property type="term" value="F:monooxygenase activity"/>
    <property type="evidence" value="ECO:0007669"/>
    <property type="project" value="InterPro"/>
</dbReference>
<evidence type="ECO:0000313" key="8">
    <source>
        <dbReference type="Proteomes" id="UP001489004"/>
    </source>
</evidence>
<dbReference type="PANTHER" id="PTHR24304">
    <property type="entry name" value="CYTOCHROME P450 FAMILY 7"/>
    <property type="match status" value="1"/>
</dbReference>
<dbReference type="InterPro" id="IPR001128">
    <property type="entry name" value="Cyt_P450"/>
</dbReference>
<keyword evidence="3 5" id="KW-0479">Metal-binding</keyword>
<keyword evidence="4 5" id="KW-0408">Iron</keyword>
<dbReference type="GO" id="GO:0016705">
    <property type="term" value="F:oxidoreductase activity, acting on paired donors, with incorporation or reduction of molecular oxygen"/>
    <property type="evidence" value="ECO:0007669"/>
    <property type="project" value="InterPro"/>
</dbReference>
<evidence type="ECO:0008006" key="9">
    <source>
        <dbReference type="Google" id="ProtNLM"/>
    </source>
</evidence>
<comment type="caution">
    <text evidence="7">The sequence shown here is derived from an EMBL/GenBank/DDBJ whole genome shotgun (WGS) entry which is preliminary data.</text>
</comment>
<dbReference type="Proteomes" id="UP001489004">
    <property type="component" value="Unassembled WGS sequence"/>
</dbReference>
<evidence type="ECO:0000313" key="7">
    <source>
        <dbReference type="EMBL" id="KAK9812805.1"/>
    </source>
</evidence>
<name>A0AAW1PSU6_9CHLO</name>
<keyword evidence="8" id="KW-1185">Reference proteome</keyword>
<comment type="cofactor">
    <cofactor evidence="5">
        <name>heme</name>
        <dbReference type="ChEBI" id="CHEBI:30413"/>
    </cofactor>
</comment>
<dbReference type="PANTHER" id="PTHR24304:SF2">
    <property type="entry name" value="24-HYDROXYCHOLESTEROL 7-ALPHA-HYDROXYLASE"/>
    <property type="match status" value="1"/>
</dbReference>
<comment type="similarity">
    <text evidence="1">Belongs to the cytochrome P450 family.</text>
</comment>
<keyword evidence="2 5" id="KW-0349">Heme</keyword>
<feature type="region of interest" description="Disordered" evidence="6">
    <location>
        <begin position="315"/>
        <end position="396"/>
    </location>
</feature>
<protein>
    <recommendedName>
        <fullName evidence="9">Cytochrome P450</fullName>
    </recommendedName>
</protein>
<dbReference type="GO" id="GO:0005506">
    <property type="term" value="F:iron ion binding"/>
    <property type="evidence" value="ECO:0007669"/>
    <property type="project" value="InterPro"/>
</dbReference>
<feature type="compositionally biased region" description="Polar residues" evidence="6">
    <location>
        <begin position="362"/>
        <end position="395"/>
    </location>
</feature>
<dbReference type="PRINTS" id="PR00465">
    <property type="entry name" value="EP450IV"/>
</dbReference>
<reference evidence="7 8" key="1">
    <citation type="journal article" date="2024" name="Nat. Commun.">
        <title>Phylogenomics reveals the evolutionary origins of lichenization in chlorophyte algae.</title>
        <authorList>
            <person name="Puginier C."/>
            <person name="Libourel C."/>
            <person name="Otte J."/>
            <person name="Skaloud P."/>
            <person name="Haon M."/>
            <person name="Grisel S."/>
            <person name="Petersen M."/>
            <person name="Berrin J.G."/>
            <person name="Delaux P.M."/>
            <person name="Dal Grande F."/>
            <person name="Keller J."/>
        </authorList>
    </citation>
    <scope>NUCLEOTIDE SEQUENCE [LARGE SCALE GENOMIC DNA]</scope>
    <source>
        <strain evidence="7 8">SAG 2043</strain>
    </source>
</reference>
<dbReference type="SUPFAM" id="SSF48264">
    <property type="entry name" value="Cytochrome P450"/>
    <property type="match status" value="2"/>
</dbReference>
<evidence type="ECO:0000256" key="3">
    <source>
        <dbReference type="ARBA" id="ARBA00022723"/>
    </source>
</evidence>
<evidence type="ECO:0000256" key="1">
    <source>
        <dbReference type="ARBA" id="ARBA00010617"/>
    </source>
</evidence>
<dbReference type="GO" id="GO:0020037">
    <property type="term" value="F:heme binding"/>
    <property type="evidence" value="ECO:0007669"/>
    <property type="project" value="InterPro"/>
</dbReference>
<organism evidence="7 8">
    <name type="scientific">[Myrmecia] bisecta</name>
    <dbReference type="NCBI Taxonomy" id="41462"/>
    <lineage>
        <taxon>Eukaryota</taxon>
        <taxon>Viridiplantae</taxon>
        <taxon>Chlorophyta</taxon>
        <taxon>core chlorophytes</taxon>
        <taxon>Trebouxiophyceae</taxon>
        <taxon>Trebouxiales</taxon>
        <taxon>Trebouxiaceae</taxon>
        <taxon>Myrmecia</taxon>
    </lineage>
</organism>
<dbReference type="InterPro" id="IPR036396">
    <property type="entry name" value="Cyt_P450_sf"/>
</dbReference>
<gene>
    <name evidence="7" type="ORF">WJX72_004122</name>
</gene>
<dbReference type="EMBL" id="JALJOR010000008">
    <property type="protein sequence ID" value="KAK9812805.1"/>
    <property type="molecule type" value="Genomic_DNA"/>
</dbReference>
<evidence type="ECO:0000256" key="6">
    <source>
        <dbReference type="SAM" id="MobiDB-lite"/>
    </source>
</evidence>
<dbReference type="InterPro" id="IPR050529">
    <property type="entry name" value="CYP450_sterol_14alpha_dmase"/>
</dbReference>
<feature type="binding site" description="axial binding residue" evidence="5">
    <location>
        <position position="459"/>
    </location>
    <ligand>
        <name>heme</name>
        <dbReference type="ChEBI" id="CHEBI:30413"/>
    </ligand>
    <ligandPart>
        <name>Fe</name>
        <dbReference type="ChEBI" id="CHEBI:18248"/>
    </ligandPart>
</feature>
<evidence type="ECO:0000256" key="5">
    <source>
        <dbReference type="PIRSR" id="PIRSR602403-1"/>
    </source>
</evidence>
<accession>A0AAW1PSU6</accession>
<evidence type="ECO:0000256" key="4">
    <source>
        <dbReference type="ARBA" id="ARBA00023004"/>
    </source>
</evidence>
<dbReference type="InterPro" id="IPR002403">
    <property type="entry name" value="Cyt_P450_E_grp-IV"/>
</dbReference>
<dbReference type="Pfam" id="PF00067">
    <property type="entry name" value="p450"/>
    <property type="match status" value="1"/>
</dbReference>
<proteinExistence type="inferred from homology"/>